<dbReference type="Pfam" id="PF03079">
    <property type="entry name" value="ARD"/>
    <property type="match status" value="1"/>
</dbReference>
<sequence length="183" mass="20179">MSSLSVYHESSPELPNKVLNHLEDIVGTLAALRVHFARWQATAPLTAGASEQEMIAAFRPQLDALMGEGGYRTCELISHSDGQTQQAETRILQPIERREAEDQAHFLVLGRGLYCLHIDEYVYAVLCEKGDLLGIPAGTRHWVDMGERPHFIGIQLRGDAQGIAAGASGNDIASRFPRLDDWS</sequence>
<proteinExistence type="predicted"/>
<keyword evidence="1" id="KW-0560">Oxidoreductase</keyword>
<dbReference type="GO" id="GO:0051213">
    <property type="term" value="F:dioxygenase activity"/>
    <property type="evidence" value="ECO:0007669"/>
    <property type="project" value="UniProtKB-KW"/>
</dbReference>
<dbReference type="Proteomes" id="UP001560296">
    <property type="component" value="Unassembled WGS sequence"/>
</dbReference>
<accession>A0ABV3YVE3</accession>
<dbReference type="InterPro" id="IPR004313">
    <property type="entry name" value="ARD"/>
</dbReference>
<dbReference type="EMBL" id="JBFTEG010000011">
    <property type="protein sequence ID" value="MEX6503311.1"/>
    <property type="molecule type" value="Genomic_DNA"/>
</dbReference>
<name>A0ABV3YVE3_9PSED</name>
<dbReference type="RefSeq" id="WP_369288266.1">
    <property type="nucleotide sequence ID" value="NZ_JBFTEG010000011.1"/>
</dbReference>
<reference evidence="1 2" key="1">
    <citation type="submission" date="2024-07" db="EMBL/GenBank/DDBJ databases">
        <authorList>
            <person name="Li M."/>
        </authorList>
    </citation>
    <scope>NUCLEOTIDE SEQUENCE [LARGE SCALE GENOMIC DNA]</scope>
    <source>
        <strain evidence="1 2">25A3E</strain>
    </source>
</reference>
<evidence type="ECO:0000313" key="2">
    <source>
        <dbReference type="Proteomes" id="UP001560296"/>
    </source>
</evidence>
<organism evidence="1 2">
    <name type="scientific">Pseudomonas zhanjiangensis</name>
    <dbReference type="NCBI Taxonomy" id="3239015"/>
    <lineage>
        <taxon>Bacteria</taxon>
        <taxon>Pseudomonadati</taxon>
        <taxon>Pseudomonadota</taxon>
        <taxon>Gammaproteobacteria</taxon>
        <taxon>Pseudomonadales</taxon>
        <taxon>Pseudomonadaceae</taxon>
        <taxon>Pseudomonas</taxon>
    </lineage>
</organism>
<dbReference type="Gene3D" id="2.60.120.10">
    <property type="entry name" value="Jelly Rolls"/>
    <property type="match status" value="1"/>
</dbReference>
<dbReference type="SUPFAM" id="SSF51182">
    <property type="entry name" value="RmlC-like cupins"/>
    <property type="match status" value="1"/>
</dbReference>
<keyword evidence="1" id="KW-0223">Dioxygenase</keyword>
<dbReference type="CDD" id="cd02232">
    <property type="entry name" value="cupin_ARD"/>
    <property type="match status" value="1"/>
</dbReference>
<dbReference type="InterPro" id="IPR011051">
    <property type="entry name" value="RmlC_Cupin_sf"/>
</dbReference>
<dbReference type="InterPro" id="IPR014710">
    <property type="entry name" value="RmlC-like_jellyroll"/>
</dbReference>
<gene>
    <name evidence="1" type="ORF">AB5S05_14710</name>
</gene>
<protein>
    <submittedName>
        <fullName evidence="1">Acireductone dioxygenase</fullName>
    </submittedName>
</protein>
<keyword evidence="2" id="KW-1185">Reference proteome</keyword>
<comment type="caution">
    <text evidence="1">The sequence shown here is derived from an EMBL/GenBank/DDBJ whole genome shotgun (WGS) entry which is preliminary data.</text>
</comment>
<evidence type="ECO:0000313" key="1">
    <source>
        <dbReference type="EMBL" id="MEX6503311.1"/>
    </source>
</evidence>